<dbReference type="SUPFAM" id="SSF52172">
    <property type="entry name" value="CheY-like"/>
    <property type="match status" value="1"/>
</dbReference>
<dbReference type="InterPro" id="IPR001789">
    <property type="entry name" value="Sig_transdc_resp-reg_receiver"/>
</dbReference>
<accession>A0ABR9VPM9</accession>
<dbReference type="Pfam" id="PF00072">
    <property type="entry name" value="Response_reg"/>
    <property type="match status" value="1"/>
</dbReference>
<protein>
    <submittedName>
        <fullName evidence="4">EAL domain-containing protein</fullName>
    </submittedName>
</protein>
<keyword evidence="1" id="KW-0597">Phosphoprotein</keyword>
<dbReference type="SUPFAM" id="SSF141868">
    <property type="entry name" value="EAL domain-like"/>
    <property type="match status" value="1"/>
</dbReference>
<sequence>MSTILVVEDESIIRELIGETLSLENYRILEAENGVMAMGLLNSLEVMPDLIICDVMMPEMDGHGLITALQQNPKTAAIPFIFLTALGTMQDFRKGMNSGADDYLIKPFKQEDLLNAVNSRLQKQAKLSAFYQRNLPLSSSDRRRRSSSTGTPTLTPDEAEIWRDLEVGLNTGQVCLFYQPKVAIHNHCLIGCEALIRWHHPRKGFVSPGIFIPIAEKTGFISVVGEWVIETALRQCQQWHCLGLDPVQVAINISAQQFHGEDLISILRLGTQKYDVSPQQLEVELTETLLVKNVQDSIDQLNGLRAGGFSVAIDDFGTGYSSLSYLQQFPFDVLKIDQSFIRHIDQNAKNKTITASIINLAHELELRVIAEGVETWAEYDTIADMRCDELQGYLFSRPLPVADFTELLSRGTDSPILPLRR</sequence>
<dbReference type="Proteomes" id="UP000658720">
    <property type="component" value="Unassembled WGS sequence"/>
</dbReference>
<evidence type="ECO:0000259" key="3">
    <source>
        <dbReference type="PROSITE" id="PS50883"/>
    </source>
</evidence>
<dbReference type="Pfam" id="PF00563">
    <property type="entry name" value="EAL"/>
    <property type="match status" value="1"/>
</dbReference>
<evidence type="ECO:0000256" key="1">
    <source>
        <dbReference type="PROSITE-ProRule" id="PRU00169"/>
    </source>
</evidence>
<dbReference type="InterPro" id="IPR011006">
    <property type="entry name" value="CheY-like_superfamily"/>
</dbReference>
<dbReference type="SMART" id="SM00448">
    <property type="entry name" value="REC"/>
    <property type="match status" value="1"/>
</dbReference>
<dbReference type="InterPro" id="IPR001633">
    <property type="entry name" value="EAL_dom"/>
</dbReference>
<dbReference type="PANTHER" id="PTHR33121:SF71">
    <property type="entry name" value="OXYGEN SENSOR PROTEIN DOSP"/>
    <property type="match status" value="1"/>
</dbReference>
<dbReference type="SMART" id="SM00052">
    <property type="entry name" value="EAL"/>
    <property type="match status" value="1"/>
</dbReference>
<dbReference type="PANTHER" id="PTHR33121">
    <property type="entry name" value="CYCLIC DI-GMP PHOSPHODIESTERASE PDEF"/>
    <property type="match status" value="1"/>
</dbReference>
<comment type="caution">
    <text evidence="4">The sequence shown here is derived from an EMBL/GenBank/DDBJ whole genome shotgun (WGS) entry which is preliminary data.</text>
</comment>
<dbReference type="CDD" id="cd17574">
    <property type="entry name" value="REC_OmpR"/>
    <property type="match status" value="1"/>
</dbReference>
<name>A0ABR9VPM9_9SYNC</name>
<evidence type="ECO:0000313" key="4">
    <source>
        <dbReference type="EMBL" id="MBE9253318.1"/>
    </source>
</evidence>
<evidence type="ECO:0000259" key="2">
    <source>
        <dbReference type="PROSITE" id="PS50110"/>
    </source>
</evidence>
<dbReference type="InterPro" id="IPR035919">
    <property type="entry name" value="EAL_sf"/>
</dbReference>
<organism evidence="4 5">
    <name type="scientific">Synechocystis salina LEGE 00031</name>
    <dbReference type="NCBI Taxonomy" id="1828736"/>
    <lineage>
        <taxon>Bacteria</taxon>
        <taxon>Bacillati</taxon>
        <taxon>Cyanobacteriota</taxon>
        <taxon>Cyanophyceae</taxon>
        <taxon>Synechococcales</taxon>
        <taxon>Merismopediaceae</taxon>
        <taxon>Synechocystis</taxon>
    </lineage>
</organism>
<keyword evidence="5" id="KW-1185">Reference proteome</keyword>
<dbReference type="InterPro" id="IPR050706">
    <property type="entry name" value="Cyclic-di-GMP_PDE-like"/>
</dbReference>
<feature type="modified residue" description="4-aspartylphosphate" evidence="1">
    <location>
        <position position="54"/>
    </location>
</feature>
<feature type="domain" description="EAL" evidence="3">
    <location>
        <begin position="158"/>
        <end position="412"/>
    </location>
</feature>
<dbReference type="CDD" id="cd01948">
    <property type="entry name" value="EAL"/>
    <property type="match status" value="1"/>
</dbReference>
<feature type="domain" description="Response regulatory" evidence="2">
    <location>
        <begin position="3"/>
        <end position="121"/>
    </location>
</feature>
<dbReference type="PROSITE" id="PS50110">
    <property type="entry name" value="RESPONSE_REGULATORY"/>
    <property type="match status" value="1"/>
</dbReference>
<dbReference type="PROSITE" id="PS50883">
    <property type="entry name" value="EAL"/>
    <property type="match status" value="1"/>
</dbReference>
<gene>
    <name evidence="4" type="ORF">IQ217_05450</name>
</gene>
<proteinExistence type="predicted"/>
<dbReference type="Gene3D" id="3.40.50.2300">
    <property type="match status" value="1"/>
</dbReference>
<dbReference type="EMBL" id="JADEVV010000011">
    <property type="protein sequence ID" value="MBE9253318.1"/>
    <property type="molecule type" value="Genomic_DNA"/>
</dbReference>
<dbReference type="RefSeq" id="WP_194019195.1">
    <property type="nucleotide sequence ID" value="NZ_JADEVV010000011.1"/>
</dbReference>
<dbReference type="Gene3D" id="3.20.20.450">
    <property type="entry name" value="EAL domain"/>
    <property type="match status" value="1"/>
</dbReference>
<evidence type="ECO:0000313" key="5">
    <source>
        <dbReference type="Proteomes" id="UP000658720"/>
    </source>
</evidence>
<reference evidence="4 5" key="1">
    <citation type="submission" date="2020-10" db="EMBL/GenBank/DDBJ databases">
        <authorList>
            <person name="Castelo-Branco R."/>
            <person name="Eusebio N."/>
            <person name="Adriana R."/>
            <person name="Vieira A."/>
            <person name="Brugerolle De Fraissinette N."/>
            <person name="Rezende De Castro R."/>
            <person name="Schneider M.P."/>
            <person name="Vasconcelos V."/>
            <person name="Leao P.N."/>
        </authorList>
    </citation>
    <scope>NUCLEOTIDE SEQUENCE [LARGE SCALE GENOMIC DNA]</scope>
    <source>
        <strain evidence="4 5">LEGE 00031</strain>
    </source>
</reference>